<dbReference type="Proteomes" id="UP001139157">
    <property type="component" value="Unassembled WGS sequence"/>
</dbReference>
<keyword evidence="4" id="KW-0436">Ligase</keyword>
<evidence type="ECO:0000256" key="1">
    <source>
        <dbReference type="ARBA" id="ARBA00006432"/>
    </source>
</evidence>
<evidence type="ECO:0000313" key="5">
    <source>
        <dbReference type="Proteomes" id="UP001139157"/>
    </source>
</evidence>
<proteinExistence type="inferred from homology"/>
<dbReference type="Gene3D" id="3.40.50.12780">
    <property type="entry name" value="N-terminal domain of ligase-like"/>
    <property type="match status" value="1"/>
</dbReference>
<dbReference type="GO" id="GO:0006633">
    <property type="term" value="P:fatty acid biosynthetic process"/>
    <property type="evidence" value="ECO:0007669"/>
    <property type="project" value="TreeGrafter"/>
</dbReference>
<dbReference type="RefSeq" id="WP_251912297.1">
    <property type="nucleotide sequence ID" value="NZ_JAMRXG010000005.1"/>
</dbReference>
<accession>A0A9X2E5F0</accession>
<feature type="region of interest" description="Disordered" evidence="2">
    <location>
        <begin position="550"/>
        <end position="571"/>
    </location>
</feature>
<evidence type="ECO:0000259" key="3">
    <source>
        <dbReference type="Pfam" id="PF00501"/>
    </source>
</evidence>
<dbReference type="InterPro" id="IPR042099">
    <property type="entry name" value="ANL_N_sf"/>
</dbReference>
<sequence>MSRFLDALIANAQHSDGGITTGEPDAPRRRTWAGLLDTARRIAADLCSAGVAPGDAVAMLIGDPDRSVPVAEAIWLAGASVTVLQQPTARTDREMWQSNSLRVLRMIKAGLVVVGPPFLEHAEFLTANGIEVRTVDELGARRAPADFTAPPVGEETVALLQLTSGSTAQPKAVQVTHGNLAANVTAMAAGMRIDPAADLMVSWAPMYHDMGMIGCLALPLFTGMELVKIAPTTFIRDPYLWADLISRYRATIAAGPNFSWDILTRQLELAEAGSLDLSSVRIAASSGEPVDYRTVTALTAAGARFGLRPDSPNSCYGAAEITALATLSPLSRPPRFDLVDAVELETQRRAVPVDTAPATGARRFAVVGPPLPGIELRVVDEDGRALEPRRIGRIQVRGPSVTAAYVTVDGVVPIQDADGWVDMGDDGYLAEGEVVICGRRKDVIIMAGRNIYPIDIERAAETVTGVRAGNVIAAGYRVDSGIDVGRETFGVLAESRQVGDAAAEERIRSQIADRVAAAVGARPDRVLLLPPNRLPKTSSGKPRRFRAAELLRADHPVSSAARERNPAIPPG</sequence>
<feature type="compositionally biased region" description="Basic and acidic residues" evidence="2">
    <location>
        <begin position="550"/>
        <end position="565"/>
    </location>
</feature>
<gene>
    <name evidence="4" type="ORF">NDR86_13910</name>
</gene>
<dbReference type="EMBL" id="JAMRXG010000005">
    <property type="protein sequence ID" value="MCM6774569.1"/>
    <property type="molecule type" value="Genomic_DNA"/>
</dbReference>
<comment type="caution">
    <text evidence="4">The sequence shown here is derived from an EMBL/GenBank/DDBJ whole genome shotgun (WGS) entry which is preliminary data.</text>
</comment>
<organism evidence="4 5">
    <name type="scientific">Nocardia pulmonis</name>
    <dbReference type="NCBI Taxonomy" id="2951408"/>
    <lineage>
        <taxon>Bacteria</taxon>
        <taxon>Bacillati</taxon>
        <taxon>Actinomycetota</taxon>
        <taxon>Actinomycetes</taxon>
        <taxon>Mycobacteriales</taxon>
        <taxon>Nocardiaceae</taxon>
        <taxon>Nocardia</taxon>
    </lineage>
</organism>
<dbReference type="NCBIfam" id="NF005850">
    <property type="entry name" value="PRK07768.1"/>
    <property type="match status" value="1"/>
</dbReference>
<dbReference type="AlphaFoldDB" id="A0A9X2E5F0"/>
<comment type="similarity">
    <text evidence="1">Belongs to the ATP-dependent AMP-binding enzyme family.</text>
</comment>
<dbReference type="PANTHER" id="PTHR22754:SF32">
    <property type="entry name" value="DISCO-INTERACTING PROTEIN 2"/>
    <property type="match status" value="1"/>
</dbReference>
<name>A0A9X2E5F0_9NOCA</name>
<dbReference type="Pfam" id="PF00501">
    <property type="entry name" value="AMP-binding"/>
    <property type="match status" value="1"/>
</dbReference>
<dbReference type="InterPro" id="IPR000873">
    <property type="entry name" value="AMP-dep_synth/lig_dom"/>
</dbReference>
<dbReference type="InterPro" id="IPR045851">
    <property type="entry name" value="AMP-bd_C_sf"/>
</dbReference>
<evidence type="ECO:0000256" key="2">
    <source>
        <dbReference type="SAM" id="MobiDB-lite"/>
    </source>
</evidence>
<protein>
    <submittedName>
        <fullName evidence="4">Long-chain-fatty-acid--CoA ligase</fullName>
    </submittedName>
</protein>
<keyword evidence="5" id="KW-1185">Reference proteome</keyword>
<dbReference type="Gene3D" id="3.30.300.30">
    <property type="match status" value="1"/>
</dbReference>
<dbReference type="GO" id="GO:0005886">
    <property type="term" value="C:plasma membrane"/>
    <property type="evidence" value="ECO:0007669"/>
    <property type="project" value="TreeGrafter"/>
</dbReference>
<feature type="domain" description="AMP-dependent synthetase/ligase" evidence="3">
    <location>
        <begin position="26"/>
        <end position="405"/>
    </location>
</feature>
<reference evidence="4" key="1">
    <citation type="submission" date="2022-06" db="EMBL/GenBank/DDBJ databases">
        <title>Novel species in genus nocardia.</title>
        <authorList>
            <person name="Li F."/>
        </authorList>
    </citation>
    <scope>NUCLEOTIDE SEQUENCE</scope>
    <source>
        <strain evidence="4">CDC141</strain>
    </source>
</reference>
<evidence type="ECO:0000313" key="4">
    <source>
        <dbReference type="EMBL" id="MCM6774569.1"/>
    </source>
</evidence>
<dbReference type="PANTHER" id="PTHR22754">
    <property type="entry name" value="DISCO-INTERACTING PROTEIN 2 DIP2 -RELATED"/>
    <property type="match status" value="1"/>
</dbReference>
<dbReference type="SUPFAM" id="SSF56801">
    <property type="entry name" value="Acetyl-CoA synthetase-like"/>
    <property type="match status" value="1"/>
</dbReference>
<dbReference type="GO" id="GO:0016874">
    <property type="term" value="F:ligase activity"/>
    <property type="evidence" value="ECO:0007669"/>
    <property type="project" value="UniProtKB-KW"/>
</dbReference>
<dbReference type="GO" id="GO:0070566">
    <property type="term" value="F:adenylyltransferase activity"/>
    <property type="evidence" value="ECO:0007669"/>
    <property type="project" value="TreeGrafter"/>
</dbReference>